<dbReference type="Ensembl" id="ENSCINT00000036866.1">
    <property type="protein sequence ID" value="ENSCINP00000034707.1"/>
    <property type="gene ID" value="ENSCING00000019253.1"/>
</dbReference>
<evidence type="ECO:0000313" key="3">
    <source>
        <dbReference type="Proteomes" id="UP000008144"/>
    </source>
</evidence>
<proteinExistence type="predicted"/>
<dbReference type="AlphaFoldDB" id="H2XYH3"/>
<dbReference type="InterPro" id="IPR000884">
    <property type="entry name" value="TSP1_rpt"/>
</dbReference>
<keyword evidence="1" id="KW-1133">Transmembrane helix</keyword>
<reference evidence="2" key="4">
    <citation type="submission" date="2025-09" db="UniProtKB">
        <authorList>
            <consortium name="Ensembl"/>
        </authorList>
    </citation>
    <scope>IDENTIFICATION</scope>
</reference>
<dbReference type="InParanoid" id="H2XYH3"/>
<organism evidence="2 3">
    <name type="scientific">Ciona intestinalis</name>
    <name type="common">Transparent sea squirt</name>
    <name type="synonym">Ascidia intestinalis</name>
    <dbReference type="NCBI Taxonomy" id="7719"/>
    <lineage>
        <taxon>Eukaryota</taxon>
        <taxon>Metazoa</taxon>
        <taxon>Chordata</taxon>
        <taxon>Tunicata</taxon>
        <taxon>Ascidiacea</taxon>
        <taxon>Phlebobranchia</taxon>
        <taxon>Cionidae</taxon>
        <taxon>Ciona</taxon>
    </lineage>
</organism>
<feature type="transmembrane region" description="Helical" evidence="1">
    <location>
        <begin position="163"/>
        <end position="185"/>
    </location>
</feature>
<dbReference type="Proteomes" id="UP000008144">
    <property type="component" value="Chromosome 8"/>
</dbReference>
<accession>H2XYH3</accession>
<reference evidence="2" key="3">
    <citation type="submission" date="2025-08" db="UniProtKB">
        <authorList>
            <consortium name="Ensembl"/>
        </authorList>
    </citation>
    <scope>IDENTIFICATION</scope>
</reference>
<evidence type="ECO:0000256" key="1">
    <source>
        <dbReference type="SAM" id="Phobius"/>
    </source>
</evidence>
<keyword evidence="1" id="KW-0812">Transmembrane</keyword>
<dbReference type="PROSITE" id="PS50092">
    <property type="entry name" value="TSP1"/>
    <property type="match status" value="1"/>
</dbReference>
<keyword evidence="3" id="KW-1185">Reference proteome</keyword>
<keyword evidence="1" id="KW-0472">Membrane</keyword>
<reference evidence="2" key="2">
    <citation type="journal article" date="2008" name="Genome Biol.">
        <title>Improved genome assembly and evidence-based global gene model set for the chordate Ciona intestinalis: new insight into intron and operon populations.</title>
        <authorList>
            <person name="Satou Y."/>
            <person name="Mineta K."/>
            <person name="Ogasawara M."/>
            <person name="Sasakura Y."/>
            <person name="Shoguchi E."/>
            <person name="Ueno K."/>
            <person name="Yamada L."/>
            <person name="Matsumoto J."/>
            <person name="Wasserscheid J."/>
            <person name="Dewar K."/>
            <person name="Wiley G.B."/>
            <person name="Macmil S.L."/>
            <person name="Roe B.A."/>
            <person name="Zeller R.W."/>
            <person name="Hastings K.E."/>
            <person name="Lemaire P."/>
            <person name="Lindquist E."/>
            <person name="Endo T."/>
            <person name="Hotta K."/>
            <person name="Inaba K."/>
        </authorList>
    </citation>
    <scope>NUCLEOTIDE SEQUENCE [LARGE SCALE GENOMIC DNA]</scope>
    <source>
        <strain evidence="2">wild type</strain>
    </source>
</reference>
<name>H2XYH3_CIOIN</name>
<evidence type="ECO:0000313" key="2">
    <source>
        <dbReference type="Ensembl" id="ENSCINP00000034707.1"/>
    </source>
</evidence>
<sequence>NTRQCYKNGRESYNCDSTTTLQIALFESRIIICNVFDCNAVRYTEWGECVCTNGISRRTRECLANCNGVNQESQTCNNPTCTTTTTTTVIPTTVTTPIVTTTTTRTRTTTTTQTTTSTIPTTTTAENYGRINKEIPEIETTATTLEYEHDAQEPTLKSWVNRIIIIAVSALVVGFLASIAIFILCCRKKFRRKQVVYIAGDQTDEVAQYNTLDIQSTLPPVQLYESMTSI</sequence>
<reference evidence="3" key="1">
    <citation type="journal article" date="2002" name="Science">
        <title>The draft genome of Ciona intestinalis: insights into chordate and vertebrate origins.</title>
        <authorList>
            <person name="Dehal P."/>
            <person name="Satou Y."/>
            <person name="Campbell R.K."/>
            <person name="Chapman J."/>
            <person name="Degnan B."/>
            <person name="De Tomaso A."/>
            <person name="Davidson B."/>
            <person name="Di Gregorio A."/>
            <person name="Gelpke M."/>
            <person name="Goodstein D.M."/>
            <person name="Harafuji N."/>
            <person name="Hastings K.E."/>
            <person name="Ho I."/>
            <person name="Hotta K."/>
            <person name="Huang W."/>
            <person name="Kawashima T."/>
            <person name="Lemaire P."/>
            <person name="Martinez D."/>
            <person name="Meinertzhagen I.A."/>
            <person name="Necula S."/>
            <person name="Nonaka M."/>
            <person name="Putnam N."/>
            <person name="Rash S."/>
            <person name="Saiga H."/>
            <person name="Satake M."/>
            <person name="Terry A."/>
            <person name="Yamada L."/>
            <person name="Wang H.G."/>
            <person name="Awazu S."/>
            <person name="Azumi K."/>
            <person name="Boore J."/>
            <person name="Branno M."/>
            <person name="Chin-Bow S."/>
            <person name="DeSantis R."/>
            <person name="Doyle S."/>
            <person name="Francino P."/>
            <person name="Keys D.N."/>
            <person name="Haga S."/>
            <person name="Hayashi H."/>
            <person name="Hino K."/>
            <person name="Imai K.S."/>
            <person name="Inaba K."/>
            <person name="Kano S."/>
            <person name="Kobayashi K."/>
            <person name="Kobayashi M."/>
            <person name="Lee B.I."/>
            <person name="Makabe K.W."/>
            <person name="Manohar C."/>
            <person name="Matassi G."/>
            <person name="Medina M."/>
            <person name="Mochizuki Y."/>
            <person name="Mount S."/>
            <person name="Morishita T."/>
            <person name="Miura S."/>
            <person name="Nakayama A."/>
            <person name="Nishizaka S."/>
            <person name="Nomoto H."/>
            <person name="Ohta F."/>
            <person name="Oishi K."/>
            <person name="Rigoutsos I."/>
            <person name="Sano M."/>
            <person name="Sasaki A."/>
            <person name="Sasakura Y."/>
            <person name="Shoguchi E."/>
            <person name="Shin-i T."/>
            <person name="Spagnuolo A."/>
            <person name="Stainier D."/>
            <person name="Suzuki M.M."/>
            <person name="Tassy O."/>
            <person name="Takatori N."/>
            <person name="Tokuoka M."/>
            <person name="Yagi K."/>
            <person name="Yoshizaki F."/>
            <person name="Wada S."/>
            <person name="Zhang C."/>
            <person name="Hyatt P.D."/>
            <person name="Larimer F."/>
            <person name="Detter C."/>
            <person name="Doggett N."/>
            <person name="Glavina T."/>
            <person name="Hawkins T."/>
            <person name="Richardson P."/>
            <person name="Lucas S."/>
            <person name="Kohara Y."/>
            <person name="Levine M."/>
            <person name="Satoh N."/>
            <person name="Rokhsar D.S."/>
        </authorList>
    </citation>
    <scope>NUCLEOTIDE SEQUENCE [LARGE SCALE GENOMIC DNA]</scope>
</reference>
<protein>
    <submittedName>
        <fullName evidence="2">Uncharacterized protein</fullName>
    </submittedName>
</protein>
<dbReference type="HOGENOM" id="CLU_1207148_0_0_1"/>
<dbReference type="EMBL" id="EAAA01002764">
    <property type="status" value="NOT_ANNOTATED_CDS"/>
    <property type="molecule type" value="Genomic_DNA"/>
</dbReference>